<dbReference type="GO" id="GO:0005506">
    <property type="term" value="F:iron ion binding"/>
    <property type="evidence" value="ECO:0007669"/>
    <property type="project" value="InterPro"/>
</dbReference>
<dbReference type="InterPro" id="IPR045054">
    <property type="entry name" value="P4HA-like"/>
</dbReference>
<evidence type="ECO:0000256" key="4">
    <source>
        <dbReference type="ARBA" id="ARBA00023002"/>
    </source>
</evidence>
<keyword evidence="4" id="KW-0560">Oxidoreductase</keyword>
<organism evidence="7 8">
    <name type="scientific">Penicillium argentinense</name>
    <dbReference type="NCBI Taxonomy" id="1131581"/>
    <lineage>
        <taxon>Eukaryota</taxon>
        <taxon>Fungi</taxon>
        <taxon>Dikarya</taxon>
        <taxon>Ascomycota</taxon>
        <taxon>Pezizomycotina</taxon>
        <taxon>Eurotiomycetes</taxon>
        <taxon>Eurotiomycetidae</taxon>
        <taxon>Eurotiales</taxon>
        <taxon>Aspergillaceae</taxon>
        <taxon>Penicillium</taxon>
    </lineage>
</organism>
<evidence type="ECO:0000313" key="7">
    <source>
        <dbReference type="EMBL" id="KAJ5090468.1"/>
    </source>
</evidence>
<comment type="caution">
    <text evidence="7">The sequence shown here is derived from an EMBL/GenBank/DDBJ whole genome shotgun (WGS) entry which is preliminary data.</text>
</comment>
<dbReference type="OrthoDB" id="69177at2759"/>
<evidence type="ECO:0000256" key="1">
    <source>
        <dbReference type="ARBA" id="ARBA00001961"/>
    </source>
</evidence>
<dbReference type="AlphaFoldDB" id="A0A9W9EYT6"/>
<dbReference type="SMART" id="SM00702">
    <property type="entry name" value="P4Hc"/>
    <property type="match status" value="1"/>
</dbReference>
<dbReference type="RefSeq" id="XP_056472449.1">
    <property type="nucleotide sequence ID" value="XM_056621643.1"/>
</dbReference>
<keyword evidence="8" id="KW-1185">Reference proteome</keyword>
<gene>
    <name evidence="7" type="ORF">N7532_009152</name>
</gene>
<evidence type="ECO:0000259" key="6">
    <source>
        <dbReference type="SMART" id="SM00702"/>
    </source>
</evidence>
<name>A0A9W9EYT6_9EURO</name>
<dbReference type="Proteomes" id="UP001149074">
    <property type="component" value="Unassembled WGS sequence"/>
</dbReference>
<evidence type="ECO:0000256" key="5">
    <source>
        <dbReference type="ARBA" id="ARBA00023004"/>
    </source>
</evidence>
<keyword evidence="5" id="KW-0408">Iron</keyword>
<dbReference type="GO" id="GO:0004656">
    <property type="term" value="F:procollagen-proline 4-dioxygenase activity"/>
    <property type="evidence" value="ECO:0007669"/>
    <property type="project" value="TreeGrafter"/>
</dbReference>
<proteinExistence type="predicted"/>
<evidence type="ECO:0000313" key="8">
    <source>
        <dbReference type="Proteomes" id="UP001149074"/>
    </source>
</evidence>
<evidence type="ECO:0000256" key="3">
    <source>
        <dbReference type="ARBA" id="ARBA00022964"/>
    </source>
</evidence>
<dbReference type="PANTHER" id="PTHR10869:SF241">
    <property type="entry name" value="FE2OG DIOXYGENASE DOMAIN-CONTAINING PROTEIN"/>
    <property type="match status" value="1"/>
</dbReference>
<keyword evidence="3" id="KW-0223">Dioxygenase</keyword>
<sequence length="314" mass="35515">MSSIKIPDAFLSGPSANPQAYRIDFEKTSPPIVAFKNNFAAVIDNFMTETECKELLRLAEESITAPQTDETTKDPSKPAPAPVWERAMVNAGNGKQVMSVDTRKSGRIILDSFDISQRILDRLRPFLRDFGIERVQNQPTVTGLGPARRNEVFAVSSLNERMRFLRYEGGDYFRPHWDGCYVTPDGKERSLFTIHLYLNGEGEQDMEELRPYLKRAEKENRLILGGKLYDEVESKEMLDEQEISSEDSPQVEGSLLGGATSFIDGLGYKDAVRVFPKTGSILIFSQRNLMHCGDDVFRGVKYTVRSDLMYSKED</sequence>
<reference evidence="7" key="2">
    <citation type="journal article" date="2023" name="IMA Fungus">
        <title>Comparative genomic study of the Penicillium genus elucidates a diverse pangenome and 15 lateral gene transfer events.</title>
        <authorList>
            <person name="Petersen C."/>
            <person name="Sorensen T."/>
            <person name="Nielsen M.R."/>
            <person name="Sondergaard T.E."/>
            <person name="Sorensen J.L."/>
            <person name="Fitzpatrick D.A."/>
            <person name="Frisvad J.C."/>
            <person name="Nielsen K.L."/>
        </authorList>
    </citation>
    <scope>NUCLEOTIDE SEQUENCE</scope>
    <source>
        <strain evidence="7">IBT 30761</strain>
    </source>
</reference>
<feature type="domain" description="Prolyl 4-hydroxylase alpha subunit" evidence="6">
    <location>
        <begin position="38"/>
        <end position="309"/>
    </location>
</feature>
<dbReference type="PANTHER" id="PTHR10869">
    <property type="entry name" value="PROLYL 4-HYDROXYLASE ALPHA SUBUNIT"/>
    <property type="match status" value="1"/>
</dbReference>
<dbReference type="InterPro" id="IPR006620">
    <property type="entry name" value="Pro_4_hyd_alph"/>
</dbReference>
<evidence type="ECO:0000256" key="2">
    <source>
        <dbReference type="ARBA" id="ARBA00022723"/>
    </source>
</evidence>
<dbReference type="GO" id="GO:0005783">
    <property type="term" value="C:endoplasmic reticulum"/>
    <property type="evidence" value="ECO:0007669"/>
    <property type="project" value="TreeGrafter"/>
</dbReference>
<dbReference type="EMBL" id="JAPQKI010000009">
    <property type="protein sequence ID" value="KAJ5090468.1"/>
    <property type="molecule type" value="Genomic_DNA"/>
</dbReference>
<comment type="cofactor">
    <cofactor evidence="1">
        <name>L-ascorbate</name>
        <dbReference type="ChEBI" id="CHEBI:38290"/>
    </cofactor>
</comment>
<keyword evidence="2" id="KW-0479">Metal-binding</keyword>
<accession>A0A9W9EYT6</accession>
<dbReference type="GO" id="GO:0031418">
    <property type="term" value="F:L-ascorbic acid binding"/>
    <property type="evidence" value="ECO:0007669"/>
    <property type="project" value="InterPro"/>
</dbReference>
<dbReference type="GeneID" id="81360622"/>
<protein>
    <submittedName>
        <fullName evidence="7">Prolyl 4-hydroxylase alpha subunit</fullName>
    </submittedName>
</protein>
<reference evidence="7" key="1">
    <citation type="submission" date="2022-11" db="EMBL/GenBank/DDBJ databases">
        <authorList>
            <person name="Petersen C."/>
        </authorList>
    </citation>
    <scope>NUCLEOTIDE SEQUENCE</scope>
    <source>
        <strain evidence="7">IBT 30761</strain>
    </source>
</reference>
<dbReference type="Gene3D" id="2.60.120.620">
    <property type="entry name" value="q2cbj1_9rhob like domain"/>
    <property type="match status" value="1"/>
</dbReference>